<evidence type="ECO:0000259" key="2">
    <source>
        <dbReference type="Pfam" id="PF07883"/>
    </source>
</evidence>
<keyword evidence="4" id="KW-1185">Reference proteome</keyword>
<proteinExistence type="predicted"/>
<dbReference type="InterPro" id="IPR013096">
    <property type="entry name" value="Cupin_2"/>
</dbReference>
<name>A0A410PXJ4_9FIRM</name>
<dbReference type="RefSeq" id="WP_128746427.1">
    <property type="nucleotide sequence ID" value="NZ_CP035281.1"/>
</dbReference>
<sequence length="117" mass="13079">MIKRTVSELKPYDAPGHFGCTAMRYHGKDETGAEKFWIGKSIFLPGGGAEWAYEDNPLEKVYYVLRGEMTVTDKDGKIYKVKAGESISFPPNEGRGLKNETNEAAEMLVIINYPDAK</sequence>
<reference evidence="3 4" key="1">
    <citation type="submission" date="2019-01" db="EMBL/GenBank/DDBJ databases">
        <title>Draft genomes of a novel of Aminipila strains.</title>
        <authorList>
            <person name="Ma S."/>
        </authorList>
    </citation>
    <scope>NUCLEOTIDE SEQUENCE [LARGE SCALE GENOMIC DNA]</scope>
    <source>
        <strain evidence="4">JN-39</strain>
    </source>
</reference>
<evidence type="ECO:0000313" key="3">
    <source>
        <dbReference type="EMBL" id="QAT43649.1"/>
    </source>
</evidence>
<evidence type="ECO:0000256" key="1">
    <source>
        <dbReference type="ARBA" id="ARBA00022723"/>
    </source>
</evidence>
<dbReference type="Gene3D" id="2.60.120.10">
    <property type="entry name" value="Jelly Rolls"/>
    <property type="match status" value="1"/>
</dbReference>
<organism evidence="3 4">
    <name type="scientific">Aminipila luticellarii</name>
    <dbReference type="NCBI Taxonomy" id="2507160"/>
    <lineage>
        <taxon>Bacteria</taxon>
        <taxon>Bacillati</taxon>
        <taxon>Bacillota</taxon>
        <taxon>Clostridia</taxon>
        <taxon>Peptostreptococcales</taxon>
        <taxon>Anaerovoracaceae</taxon>
        <taxon>Aminipila</taxon>
    </lineage>
</organism>
<accession>A0A410PXJ4</accession>
<dbReference type="KEGG" id="amij:EQM06_10685"/>
<dbReference type="InterPro" id="IPR051610">
    <property type="entry name" value="GPI/OXD"/>
</dbReference>
<feature type="domain" description="Cupin type-2" evidence="2">
    <location>
        <begin position="43"/>
        <end position="110"/>
    </location>
</feature>
<dbReference type="AlphaFoldDB" id="A0A410PXJ4"/>
<dbReference type="EMBL" id="CP035281">
    <property type="protein sequence ID" value="QAT43649.1"/>
    <property type="molecule type" value="Genomic_DNA"/>
</dbReference>
<keyword evidence="1" id="KW-0479">Metal-binding</keyword>
<dbReference type="InterPro" id="IPR014710">
    <property type="entry name" value="RmlC-like_jellyroll"/>
</dbReference>
<gene>
    <name evidence="3" type="ORF">EQM06_10685</name>
</gene>
<dbReference type="Proteomes" id="UP000287601">
    <property type="component" value="Chromosome"/>
</dbReference>
<dbReference type="GO" id="GO:0046872">
    <property type="term" value="F:metal ion binding"/>
    <property type="evidence" value="ECO:0007669"/>
    <property type="project" value="UniProtKB-KW"/>
</dbReference>
<dbReference type="CDD" id="cd20299">
    <property type="entry name" value="cupin_YP766765-like"/>
    <property type="match status" value="1"/>
</dbReference>
<protein>
    <submittedName>
        <fullName evidence="3">Cupin domain-containing protein</fullName>
    </submittedName>
</protein>
<dbReference type="Pfam" id="PF07883">
    <property type="entry name" value="Cupin_2"/>
    <property type="match status" value="1"/>
</dbReference>
<dbReference type="SUPFAM" id="SSF51182">
    <property type="entry name" value="RmlC-like cupins"/>
    <property type="match status" value="1"/>
</dbReference>
<evidence type="ECO:0000313" key="4">
    <source>
        <dbReference type="Proteomes" id="UP000287601"/>
    </source>
</evidence>
<dbReference type="InterPro" id="IPR011051">
    <property type="entry name" value="RmlC_Cupin_sf"/>
</dbReference>
<dbReference type="PANTHER" id="PTHR35848">
    <property type="entry name" value="OXALATE-BINDING PROTEIN"/>
    <property type="match status" value="1"/>
</dbReference>
<dbReference type="OrthoDB" id="2886949at2"/>